<organism evidence="1 2">
    <name type="scientific">Eiseniibacteriota bacterium</name>
    <dbReference type="NCBI Taxonomy" id="2212470"/>
    <lineage>
        <taxon>Bacteria</taxon>
        <taxon>Candidatus Eiseniibacteriota</taxon>
    </lineage>
</organism>
<dbReference type="AlphaFoldDB" id="A0A538STJ2"/>
<comment type="caution">
    <text evidence="1">The sequence shown here is derived from an EMBL/GenBank/DDBJ whole genome shotgun (WGS) entry which is preliminary data.</text>
</comment>
<reference evidence="1 2" key="1">
    <citation type="journal article" date="2019" name="Nat. Microbiol.">
        <title>Mediterranean grassland soil C-N compound turnover is dependent on rainfall and depth, and is mediated by genomically divergent microorganisms.</title>
        <authorList>
            <person name="Diamond S."/>
            <person name="Andeer P.F."/>
            <person name="Li Z."/>
            <person name="Crits-Christoph A."/>
            <person name="Burstein D."/>
            <person name="Anantharaman K."/>
            <person name="Lane K.R."/>
            <person name="Thomas B.C."/>
            <person name="Pan C."/>
            <person name="Northen T.R."/>
            <person name="Banfield J.F."/>
        </authorList>
    </citation>
    <scope>NUCLEOTIDE SEQUENCE [LARGE SCALE GENOMIC DNA]</scope>
    <source>
        <strain evidence="1">WS_4</strain>
    </source>
</reference>
<evidence type="ECO:0000313" key="1">
    <source>
        <dbReference type="EMBL" id="TMQ54697.1"/>
    </source>
</evidence>
<gene>
    <name evidence="1" type="ORF">E6K74_05245</name>
</gene>
<evidence type="ECO:0000313" key="2">
    <source>
        <dbReference type="Proteomes" id="UP000319829"/>
    </source>
</evidence>
<dbReference type="EMBL" id="VBOU01000058">
    <property type="protein sequence ID" value="TMQ54697.1"/>
    <property type="molecule type" value="Genomic_DNA"/>
</dbReference>
<accession>A0A538STJ2</accession>
<protein>
    <submittedName>
        <fullName evidence="1">Uncharacterized protein</fullName>
    </submittedName>
</protein>
<name>A0A538STJ2_UNCEI</name>
<sequence>MRRHVPLLETFAEHLASDAKRLTEDEETGAKSYRYIRTGTNHYSLAFTYDWLASEQERRSCGDCFIDVFDEDDDSMRPIMWPYIRAMRNEGIEWPPRWDRDF</sequence>
<proteinExistence type="predicted"/>
<dbReference type="Proteomes" id="UP000319829">
    <property type="component" value="Unassembled WGS sequence"/>
</dbReference>